<proteinExistence type="predicted"/>
<feature type="transmembrane region" description="Helical" evidence="1">
    <location>
        <begin position="144"/>
        <end position="162"/>
    </location>
</feature>
<protein>
    <submittedName>
        <fullName evidence="2">Predicted membrane protein</fullName>
    </submittedName>
</protein>
<evidence type="ECO:0000313" key="3">
    <source>
        <dbReference type="EMBL" id="CUP94752.1"/>
    </source>
</evidence>
<feature type="transmembrane region" description="Helical" evidence="1">
    <location>
        <begin position="438"/>
        <end position="456"/>
    </location>
</feature>
<dbReference type="EMBL" id="CZAU01000030">
    <property type="protein sequence ID" value="CUP94752.1"/>
    <property type="molecule type" value="Genomic_DNA"/>
</dbReference>
<evidence type="ECO:0000313" key="5">
    <source>
        <dbReference type="Proteomes" id="UP000095598"/>
    </source>
</evidence>
<gene>
    <name evidence="2" type="ORF">ERS852425_00265</name>
    <name evidence="3" type="ORF">ERS852520_02622</name>
</gene>
<dbReference type="EMBL" id="CYXT01000001">
    <property type="protein sequence ID" value="CUM72825.1"/>
    <property type="molecule type" value="Genomic_DNA"/>
</dbReference>
<dbReference type="Pfam" id="PF09586">
    <property type="entry name" value="YfhO"/>
    <property type="match status" value="1"/>
</dbReference>
<feature type="transmembrane region" description="Helical" evidence="1">
    <location>
        <begin position="353"/>
        <end position="372"/>
    </location>
</feature>
<dbReference type="RefSeq" id="WP_055161380.1">
    <property type="nucleotide sequence ID" value="NZ_CYXT01000001.1"/>
</dbReference>
<feature type="transmembrane region" description="Helical" evidence="1">
    <location>
        <begin position="12"/>
        <end position="29"/>
    </location>
</feature>
<evidence type="ECO:0000313" key="4">
    <source>
        <dbReference type="Proteomes" id="UP000095564"/>
    </source>
</evidence>
<feature type="transmembrane region" description="Helical" evidence="1">
    <location>
        <begin position="865"/>
        <end position="883"/>
    </location>
</feature>
<feature type="transmembrane region" description="Helical" evidence="1">
    <location>
        <begin position="407"/>
        <end position="426"/>
    </location>
</feature>
<dbReference type="PANTHER" id="PTHR38454">
    <property type="entry name" value="INTEGRAL MEMBRANE PROTEIN-RELATED"/>
    <property type="match status" value="1"/>
</dbReference>
<dbReference type="AlphaFoldDB" id="A0A173R4V9"/>
<dbReference type="InterPro" id="IPR018580">
    <property type="entry name" value="Uncharacterised_YfhO"/>
</dbReference>
<dbReference type="Proteomes" id="UP000095564">
    <property type="component" value="Unassembled WGS sequence"/>
</dbReference>
<reference evidence="4 5" key="1">
    <citation type="submission" date="2015-09" db="EMBL/GenBank/DDBJ databases">
        <authorList>
            <consortium name="Pathogen Informatics"/>
        </authorList>
    </citation>
    <scope>NUCLEOTIDE SEQUENCE [LARGE SCALE GENOMIC DNA]</scope>
    <source>
        <strain evidence="2 5">2789STDY5608868</strain>
        <strain evidence="3 4">2789STDY5834908</strain>
    </source>
</reference>
<keyword evidence="1" id="KW-1133">Transmembrane helix</keyword>
<keyword evidence="1" id="KW-0812">Transmembrane</keyword>
<accession>A0A173R4V9</accession>
<organism evidence="2 5">
    <name type="scientific">Anaerostipes hadrus</name>
    <dbReference type="NCBI Taxonomy" id="649756"/>
    <lineage>
        <taxon>Bacteria</taxon>
        <taxon>Bacillati</taxon>
        <taxon>Bacillota</taxon>
        <taxon>Clostridia</taxon>
        <taxon>Lachnospirales</taxon>
        <taxon>Lachnospiraceae</taxon>
        <taxon>Anaerostipes</taxon>
    </lineage>
</organism>
<feature type="transmembrane region" description="Helical" evidence="1">
    <location>
        <begin position="192"/>
        <end position="221"/>
    </location>
</feature>
<feature type="transmembrane region" description="Helical" evidence="1">
    <location>
        <begin position="328"/>
        <end position="347"/>
    </location>
</feature>
<dbReference type="PANTHER" id="PTHR38454:SF1">
    <property type="entry name" value="INTEGRAL MEMBRANE PROTEIN"/>
    <property type="match status" value="1"/>
</dbReference>
<keyword evidence="1" id="KW-0472">Membrane</keyword>
<feature type="transmembrane region" description="Helical" evidence="1">
    <location>
        <begin position="241"/>
        <end position="260"/>
    </location>
</feature>
<feature type="transmembrane region" description="Helical" evidence="1">
    <location>
        <begin position="113"/>
        <end position="137"/>
    </location>
</feature>
<feature type="transmembrane region" description="Helical" evidence="1">
    <location>
        <begin position="384"/>
        <end position="401"/>
    </location>
</feature>
<evidence type="ECO:0000313" key="2">
    <source>
        <dbReference type="EMBL" id="CUM72825.1"/>
    </source>
</evidence>
<dbReference type="OrthoDB" id="9815466at2"/>
<dbReference type="Proteomes" id="UP000095598">
    <property type="component" value="Unassembled WGS sequence"/>
</dbReference>
<evidence type="ECO:0000256" key="1">
    <source>
        <dbReference type="SAM" id="Phobius"/>
    </source>
</evidence>
<name>A0A173R4V9_ANAHA</name>
<sequence length="890" mass="102076">MKLTTKKQLMARYTILFAIISLIVFYLFYKNGVTFIWGAKGQDGLSQHINALMYWGEYIRNFFFNIIHGHFRFPMWDMSIGFGADILGTLNYYAIGDPLNLIYVFSNKSNIELLYNFMLVFRLYLAGVAFIAFGHYLKKDGNGILAGSIVYIFSGTFFSFAIRHPFFLNPMIYLPLLLMGVEKIYRKEKPYLFILMVTVAAISNFYFFYMLTVAAVVYALIRFPEYKEAGFFRTLGRFSGWYLLGIGLSAVILLPVLIAFSGNARTTSDVNYFSIFLYKKSYYKQIFLQFAGFQKIYKGTNLNYAALGYCAIIALFLKRDKKRFSYKVAVVLGIVSLLSPVFAYILHGFSYPMNRWTFILALIVGMTVTEIYPDLFVLTRIQKTGILAGAVFYIVFALSLGDNMVKGKYELAILAATVLALFVLNECKMFGQEKYKHFILYAVLILTAGTSSYVQYSPKYGETISNYVKSGQAYEMLCGKEMRLIQPDKYKIQNGVYRAESLDNKVTNWSLNAHIPGITNYYSVTDKNVSETMQEFGLKSYQYKFKFRKLDMRQGLMDLYGVRYVICTKETGAKLLSDYQLLRSKDGMQLYENKNVFPFGYTYDGYLSSQTYKTLNPAQKEQALLQSAILEDDSKSADKLKKMTIPENVTCHVVGENYRIHSEKEKEKIIQIKIPKQYIKANSYIYLQGVSTEALDGKSSRHVLGVGMNKSNFQLLYGGKQVHLFNAEKNSSYDIGKRNYLVKMSRDAVKDREDTLTLKFKLKSDYYIDRISILTVDQQTEIKQIQKRKKADHLTNISYDGGNHFSGDIKASQNEILCIPITYHKGWKAYDNGKQVKSEQVNGMFEGIYLNKGDHHITLKYETPGLKIGAVVSLFSLIILFIISKKKKFQ</sequence>